<feature type="domain" description="Calcineurin-like phosphoesterase" evidence="2">
    <location>
        <begin position="7"/>
        <end position="194"/>
    </location>
</feature>
<dbReference type="AlphaFoldDB" id="A0A520S4A4"/>
<accession>A0A520S4A4</accession>
<dbReference type="PANTHER" id="PTHR30337:SF7">
    <property type="entry name" value="PHOSPHOESTERASE"/>
    <property type="match status" value="1"/>
</dbReference>
<dbReference type="GO" id="GO:0004527">
    <property type="term" value="F:exonuclease activity"/>
    <property type="evidence" value="ECO:0007669"/>
    <property type="project" value="UniProtKB-KW"/>
</dbReference>
<gene>
    <name evidence="3" type="ORF">EVA68_01635</name>
</gene>
<dbReference type="InterPro" id="IPR029052">
    <property type="entry name" value="Metallo-depent_PP-like"/>
</dbReference>
<dbReference type="Pfam" id="PF00149">
    <property type="entry name" value="Metallophos"/>
    <property type="match status" value="1"/>
</dbReference>
<dbReference type="EMBL" id="SHAG01000003">
    <property type="protein sequence ID" value="RZO77317.1"/>
    <property type="molecule type" value="Genomic_DNA"/>
</dbReference>
<dbReference type="CDD" id="cd00840">
    <property type="entry name" value="MPP_Mre11_N"/>
    <property type="match status" value="1"/>
</dbReference>
<proteinExistence type="predicted"/>
<dbReference type="PANTHER" id="PTHR30337">
    <property type="entry name" value="COMPONENT OF ATP-DEPENDENT DSDNA EXONUCLEASE"/>
    <property type="match status" value="1"/>
</dbReference>
<evidence type="ECO:0000259" key="2">
    <source>
        <dbReference type="Pfam" id="PF00149"/>
    </source>
</evidence>
<dbReference type="SUPFAM" id="SSF56300">
    <property type="entry name" value="Metallo-dependent phosphatases"/>
    <property type="match status" value="1"/>
</dbReference>
<name>A0A520S4A4_9GAMM</name>
<keyword evidence="1" id="KW-0378">Hydrolase</keyword>
<organism evidence="3 4">
    <name type="scientific">OM182 bacterium</name>
    <dbReference type="NCBI Taxonomy" id="2510334"/>
    <lineage>
        <taxon>Bacteria</taxon>
        <taxon>Pseudomonadati</taxon>
        <taxon>Pseudomonadota</taxon>
        <taxon>Gammaproteobacteria</taxon>
        <taxon>OMG group</taxon>
        <taxon>OM182 clade</taxon>
    </lineage>
</organism>
<evidence type="ECO:0000256" key="1">
    <source>
        <dbReference type="ARBA" id="ARBA00022801"/>
    </source>
</evidence>
<dbReference type="InterPro" id="IPR004843">
    <property type="entry name" value="Calcineurin-like_PHP"/>
</dbReference>
<keyword evidence="3" id="KW-0540">Nuclease</keyword>
<protein>
    <submittedName>
        <fullName evidence="3">DNA repair exonuclease</fullName>
    </submittedName>
</protein>
<keyword evidence="3" id="KW-0269">Exonuclease</keyword>
<evidence type="ECO:0000313" key="3">
    <source>
        <dbReference type="EMBL" id="RZO77317.1"/>
    </source>
</evidence>
<dbReference type="InterPro" id="IPR041796">
    <property type="entry name" value="Mre11_N"/>
</dbReference>
<reference evidence="3 4" key="1">
    <citation type="submission" date="2019-02" db="EMBL/GenBank/DDBJ databases">
        <title>Prokaryotic population dynamics and viral predation in marine succession experiment using metagenomics: the confinement effect.</title>
        <authorList>
            <person name="Haro-Moreno J.M."/>
            <person name="Rodriguez-Valera F."/>
            <person name="Lopez-Perez M."/>
        </authorList>
    </citation>
    <scope>NUCLEOTIDE SEQUENCE [LARGE SCALE GENOMIC DNA]</scope>
    <source>
        <strain evidence="3">MED-G157</strain>
    </source>
</reference>
<evidence type="ECO:0000313" key="4">
    <source>
        <dbReference type="Proteomes" id="UP000316199"/>
    </source>
</evidence>
<dbReference type="Proteomes" id="UP000316199">
    <property type="component" value="Unassembled WGS sequence"/>
</dbReference>
<dbReference type="InterPro" id="IPR050535">
    <property type="entry name" value="DNA_Repair-Maintenance_Comp"/>
</dbReference>
<comment type="caution">
    <text evidence="3">The sequence shown here is derived from an EMBL/GenBank/DDBJ whole genome shotgun (WGS) entry which is preliminary data.</text>
</comment>
<dbReference type="Gene3D" id="3.60.21.10">
    <property type="match status" value="1"/>
</dbReference>
<sequence>MSLRPCRILHTSDIHLDDYLGAKGDESFAQQGLIDVVDKSLELDVDLFLLAGDLFDHNRVKNPCLEFATAQLARIQCPIVMITGNHDCLTDYSVYHRYEPELAGEHVCFIREKAGAVIEFPELGVKVWGKGIVDHHPENKPLETVPEKESGSWYVGLVHGYYIDHGVDVYSSVITAEEIAASSLDYLALGHVHVFSKIKHGRTQAAYPGSPNINQGTREMTAAYVECLPEEGVKVSRLELASQDKFVARKIKESEIPPFLG</sequence>